<keyword evidence="5" id="KW-1185">Reference proteome</keyword>
<dbReference type="GO" id="GO:0005829">
    <property type="term" value="C:cytosol"/>
    <property type="evidence" value="ECO:0007669"/>
    <property type="project" value="TreeGrafter"/>
</dbReference>
<dbReference type="InterPro" id="IPR029064">
    <property type="entry name" value="Ribosomal_eL30-like_sf"/>
</dbReference>
<dbReference type="Gene3D" id="3.40.1280.10">
    <property type="match status" value="1"/>
</dbReference>
<dbReference type="CDD" id="cd18103">
    <property type="entry name" value="SpoU-like_RlmB"/>
    <property type="match status" value="1"/>
</dbReference>
<dbReference type="NCBIfam" id="TIGR00186">
    <property type="entry name" value="rRNA_methyl_3"/>
    <property type="match status" value="1"/>
</dbReference>
<gene>
    <name evidence="4" type="primary">rlmB</name>
    <name evidence="4" type="ORF">M9189_05310</name>
</gene>
<organism evidence="4 5">
    <name type="scientific">Xiashengella succiniciproducens</name>
    <dbReference type="NCBI Taxonomy" id="2949635"/>
    <lineage>
        <taxon>Bacteria</taxon>
        <taxon>Pseudomonadati</taxon>
        <taxon>Bacteroidota</taxon>
        <taxon>Bacteroidia</taxon>
        <taxon>Marinilabiliales</taxon>
        <taxon>Marinilabiliaceae</taxon>
        <taxon>Xiashengella</taxon>
    </lineage>
</organism>
<accession>A0A9J6ZTT1</accession>
<evidence type="ECO:0000313" key="5">
    <source>
        <dbReference type="Proteomes" id="UP001056426"/>
    </source>
</evidence>
<dbReference type="AlphaFoldDB" id="A0A9J6ZTT1"/>
<dbReference type="Proteomes" id="UP001056426">
    <property type="component" value="Chromosome"/>
</dbReference>
<feature type="domain" description="RNA 2-O ribose methyltransferase substrate binding" evidence="3">
    <location>
        <begin position="6"/>
        <end position="80"/>
    </location>
</feature>
<dbReference type="InterPro" id="IPR029026">
    <property type="entry name" value="tRNA_m1G_MTases_N"/>
</dbReference>
<dbReference type="InterPro" id="IPR004441">
    <property type="entry name" value="rRNA_MeTrfase_TrmH"/>
</dbReference>
<evidence type="ECO:0000256" key="2">
    <source>
        <dbReference type="ARBA" id="ARBA00022679"/>
    </source>
</evidence>
<dbReference type="Pfam" id="PF08032">
    <property type="entry name" value="SpoU_sub_bind"/>
    <property type="match status" value="1"/>
</dbReference>
<dbReference type="GO" id="GO:0006396">
    <property type="term" value="P:RNA processing"/>
    <property type="evidence" value="ECO:0007669"/>
    <property type="project" value="InterPro"/>
</dbReference>
<keyword evidence="2" id="KW-0808">Transferase</keyword>
<dbReference type="GO" id="GO:0032259">
    <property type="term" value="P:methylation"/>
    <property type="evidence" value="ECO:0007669"/>
    <property type="project" value="UniProtKB-KW"/>
</dbReference>
<dbReference type="Gene3D" id="3.30.1330.30">
    <property type="match status" value="1"/>
</dbReference>
<dbReference type="InterPro" id="IPR001537">
    <property type="entry name" value="SpoU_MeTrfase"/>
</dbReference>
<dbReference type="Pfam" id="PF00588">
    <property type="entry name" value="SpoU_methylase"/>
    <property type="match status" value="1"/>
</dbReference>
<dbReference type="InterPro" id="IPR013123">
    <property type="entry name" value="SpoU_subst-bd"/>
</dbReference>
<keyword evidence="1" id="KW-0489">Methyltransferase</keyword>
<proteinExistence type="predicted"/>
<evidence type="ECO:0000313" key="4">
    <source>
        <dbReference type="EMBL" id="URW80768.1"/>
    </source>
</evidence>
<dbReference type="GO" id="GO:0003723">
    <property type="term" value="F:RNA binding"/>
    <property type="evidence" value="ECO:0007669"/>
    <property type="project" value="InterPro"/>
</dbReference>
<sequence>MKEKNIVFGIRAVIEAVESGKSLEKVYIRAGLQGDLSHQLFNVLKENHIVWQTVPAERLARLTTGNHQGVVAVMSPIEYHDIREVVENSLAIGKVPLVLLLDGITDVRNFGAIARSAACAGADAIVLPEKGSVQVNADAIKTSAGGLFNIPVCRSKNLWFVLKFLKEKGFTILGASEKSDYPYYKADLRGPVAIVMGSEDKGISSQVHKMIDSYVSIPLKGEIESLNVSVAAGILIFEVLRQRAQ</sequence>
<reference evidence="4" key="2">
    <citation type="submission" date="2022-06" db="EMBL/GenBank/DDBJ databases">
        <title>Xiashengella guii gen. nov. sp. nov., a bacterium isolated form anaerobic digestion tank.</title>
        <authorList>
            <person name="Huang H."/>
        </authorList>
    </citation>
    <scope>NUCLEOTIDE SEQUENCE</scope>
    <source>
        <strain evidence="4">Ai-910</strain>
    </source>
</reference>
<dbReference type="InterPro" id="IPR029028">
    <property type="entry name" value="Alpha/beta_knot_MTases"/>
</dbReference>
<evidence type="ECO:0000256" key="1">
    <source>
        <dbReference type="ARBA" id="ARBA00022603"/>
    </source>
</evidence>
<protein>
    <submittedName>
        <fullName evidence="4">23S rRNA (Guanosine(2251)-2'-O)-methyltransferase RlmB</fullName>
    </submittedName>
</protein>
<dbReference type="GO" id="GO:0008173">
    <property type="term" value="F:RNA methyltransferase activity"/>
    <property type="evidence" value="ECO:0007669"/>
    <property type="project" value="InterPro"/>
</dbReference>
<dbReference type="SMART" id="SM00967">
    <property type="entry name" value="SpoU_sub_bind"/>
    <property type="match status" value="1"/>
</dbReference>
<dbReference type="PANTHER" id="PTHR46429:SF1">
    <property type="entry name" value="23S RRNA (GUANOSINE-2'-O-)-METHYLTRANSFERASE RLMB"/>
    <property type="match status" value="1"/>
</dbReference>
<dbReference type="SUPFAM" id="SSF75217">
    <property type="entry name" value="alpha/beta knot"/>
    <property type="match status" value="1"/>
</dbReference>
<evidence type="ECO:0000259" key="3">
    <source>
        <dbReference type="SMART" id="SM00967"/>
    </source>
</evidence>
<dbReference type="SUPFAM" id="SSF55315">
    <property type="entry name" value="L30e-like"/>
    <property type="match status" value="1"/>
</dbReference>
<dbReference type="RefSeq" id="WP_250725185.1">
    <property type="nucleotide sequence ID" value="NZ_CP098400.1"/>
</dbReference>
<dbReference type="KEGG" id="alkq:M9189_05310"/>
<reference evidence="4" key="1">
    <citation type="submission" date="2022-05" db="EMBL/GenBank/DDBJ databases">
        <authorList>
            <person name="Sun X."/>
        </authorList>
    </citation>
    <scope>NUCLEOTIDE SEQUENCE</scope>
    <source>
        <strain evidence="4">Ai-910</strain>
    </source>
</reference>
<dbReference type="PANTHER" id="PTHR46429">
    <property type="entry name" value="23S RRNA (GUANOSINE-2'-O-)-METHYLTRANSFERASE RLMB"/>
    <property type="match status" value="1"/>
</dbReference>
<name>A0A9J6ZTT1_9BACT</name>
<dbReference type="EMBL" id="CP098400">
    <property type="protein sequence ID" value="URW80768.1"/>
    <property type="molecule type" value="Genomic_DNA"/>
</dbReference>